<dbReference type="VEuPathDB" id="CryptoDB:Cvel_24762"/>
<evidence type="ECO:0000256" key="3">
    <source>
        <dbReference type="ARBA" id="ARBA00022989"/>
    </source>
</evidence>
<gene>
    <name evidence="6" type="ORF">Cvel_24762</name>
</gene>
<feature type="transmembrane region" description="Helical" evidence="5">
    <location>
        <begin position="166"/>
        <end position="189"/>
    </location>
</feature>
<evidence type="ECO:0000313" key="6">
    <source>
        <dbReference type="EMBL" id="CEM39063.1"/>
    </source>
</evidence>
<dbReference type="SUPFAM" id="SSF161084">
    <property type="entry name" value="MAPEG domain-like"/>
    <property type="match status" value="1"/>
</dbReference>
<evidence type="ECO:0000256" key="4">
    <source>
        <dbReference type="ARBA" id="ARBA00023136"/>
    </source>
</evidence>
<dbReference type="EMBL" id="CDMZ01001901">
    <property type="protein sequence ID" value="CEM39063.1"/>
    <property type="molecule type" value="Genomic_DNA"/>
</dbReference>
<reference evidence="6" key="1">
    <citation type="submission" date="2014-11" db="EMBL/GenBank/DDBJ databases">
        <authorList>
            <person name="Otto D Thomas"/>
            <person name="Naeem Raeece"/>
        </authorList>
    </citation>
    <scope>NUCLEOTIDE SEQUENCE</scope>
</reference>
<evidence type="ECO:0000256" key="2">
    <source>
        <dbReference type="ARBA" id="ARBA00022692"/>
    </source>
</evidence>
<keyword evidence="2 5" id="KW-0812">Transmembrane</keyword>
<accession>A0A0G4H646</accession>
<dbReference type="Gene3D" id="1.20.120.550">
    <property type="entry name" value="Membrane associated eicosanoid/glutathione metabolism-like domain"/>
    <property type="match status" value="1"/>
</dbReference>
<comment type="subcellular location">
    <subcellularLocation>
        <location evidence="1">Membrane</location>
    </subcellularLocation>
</comment>
<protein>
    <submittedName>
        <fullName evidence="6">Uncharacterized protein</fullName>
    </submittedName>
</protein>
<evidence type="ECO:0000256" key="1">
    <source>
        <dbReference type="ARBA" id="ARBA00004370"/>
    </source>
</evidence>
<feature type="transmembrane region" description="Helical" evidence="5">
    <location>
        <begin position="38"/>
        <end position="62"/>
    </location>
</feature>
<sequence>MSYGGVPKPRVEDEFAKRDGMGLDKNPKMKTEKEARTFYFKMISTLVVCVAPLFGYFMYLAFRFVPGQAEKIDKKFLFIREYDLGWVFVAVFMIFLTRAYLIINANGARAAARVDRPDQHIYRIMSPEKPFCDAPYVLMANTGEAGRFNRAQRAVYNFDESVPTFIVFQMMVAAIFGPLALLIGLLHMYGRFTFANLYKQDKDSRSSGFGISVLAEYFALGLTTVCMLKAFLPALP</sequence>
<dbReference type="InterPro" id="IPR023352">
    <property type="entry name" value="MAPEG-like_dom_sf"/>
</dbReference>
<feature type="transmembrane region" description="Helical" evidence="5">
    <location>
        <begin position="83"/>
        <end position="103"/>
    </location>
</feature>
<dbReference type="Pfam" id="PF01124">
    <property type="entry name" value="MAPEG"/>
    <property type="match status" value="1"/>
</dbReference>
<proteinExistence type="predicted"/>
<dbReference type="GO" id="GO:0016020">
    <property type="term" value="C:membrane"/>
    <property type="evidence" value="ECO:0007669"/>
    <property type="project" value="UniProtKB-SubCell"/>
</dbReference>
<name>A0A0G4H646_9ALVE</name>
<evidence type="ECO:0000256" key="5">
    <source>
        <dbReference type="SAM" id="Phobius"/>
    </source>
</evidence>
<dbReference type="AlphaFoldDB" id="A0A0G4H646"/>
<keyword evidence="4 5" id="KW-0472">Membrane</keyword>
<organism evidence="6">
    <name type="scientific">Chromera velia CCMP2878</name>
    <dbReference type="NCBI Taxonomy" id="1169474"/>
    <lineage>
        <taxon>Eukaryota</taxon>
        <taxon>Sar</taxon>
        <taxon>Alveolata</taxon>
        <taxon>Colpodellida</taxon>
        <taxon>Chromeraceae</taxon>
        <taxon>Chromera</taxon>
    </lineage>
</organism>
<dbReference type="InterPro" id="IPR001129">
    <property type="entry name" value="Membr-assoc_MAPEG"/>
</dbReference>
<keyword evidence="3 5" id="KW-1133">Transmembrane helix</keyword>
<feature type="transmembrane region" description="Helical" evidence="5">
    <location>
        <begin position="209"/>
        <end position="232"/>
    </location>
</feature>